<dbReference type="SMART" id="SM00382">
    <property type="entry name" value="AAA"/>
    <property type="match status" value="1"/>
</dbReference>
<proteinExistence type="predicted"/>
<protein>
    <recommendedName>
        <fullName evidence="1">AAA+ ATPase domain-containing protein</fullName>
    </recommendedName>
</protein>
<keyword evidence="3" id="KW-1185">Reference proteome</keyword>
<comment type="caution">
    <text evidence="2">The sequence shown here is derived from an EMBL/GenBank/DDBJ whole genome shotgun (WGS) entry which is preliminary data.</text>
</comment>
<gene>
    <name evidence="2" type="ORF">ABIC20_005582</name>
</gene>
<dbReference type="InterPro" id="IPR027417">
    <property type="entry name" value="P-loop_NTPase"/>
</dbReference>
<evidence type="ECO:0000313" key="3">
    <source>
        <dbReference type="Proteomes" id="UP001549119"/>
    </source>
</evidence>
<feature type="domain" description="AAA+ ATPase" evidence="1">
    <location>
        <begin position="71"/>
        <end position="282"/>
    </location>
</feature>
<dbReference type="PANTHER" id="PTHR42957">
    <property type="entry name" value="HELICASE MJ1565-RELATED"/>
    <property type="match status" value="1"/>
</dbReference>
<dbReference type="Proteomes" id="UP001549119">
    <property type="component" value="Unassembled WGS sequence"/>
</dbReference>
<dbReference type="Pfam" id="PF01935">
    <property type="entry name" value="DUF87"/>
    <property type="match status" value="1"/>
</dbReference>
<dbReference type="InterPro" id="IPR003593">
    <property type="entry name" value="AAA+_ATPase"/>
</dbReference>
<name>A0ABV2NP59_9HYPH</name>
<reference evidence="2 3" key="1">
    <citation type="submission" date="2024-06" db="EMBL/GenBank/DDBJ databases">
        <title>Genomics of switchgrass bacterial isolates.</title>
        <authorList>
            <person name="Shade A."/>
        </authorList>
    </citation>
    <scope>NUCLEOTIDE SEQUENCE [LARGE SCALE GENOMIC DNA]</scope>
    <source>
        <strain evidence="2 3">PvP084</strain>
    </source>
</reference>
<dbReference type="EMBL" id="JBEPNW010000002">
    <property type="protein sequence ID" value="MET3868273.1"/>
    <property type="molecule type" value="Genomic_DNA"/>
</dbReference>
<dbReference type="InterPro" id="IPR002789">
    <property type="entry name" value="HerA_central"/>
</dbReference>
<dbReference type="Gene3D" id="3.40.50.300">
    <property type="entry name" value="P-loop containing nucleotide triphosphate hydrolases"/>
    <property type="match status" value="1"/>
</dbReference>
<dbReference type="PANTHER" id="PTHR42957:SF1">
    <property type="entry name" value="HELICASE MJ1565-RELATED"/>
    <property type="match status" value="1"/>
</dbReference>
<sequence length="434" mass="46133">MSLRIDDRVNDEVLALLAEEAAHTGAVAAAPPAAARTMPSRPAPLPPRLNDVVIGEADAGGAVGVDLQKLLEGRLLVQGMSGAGKSWTLRRLVEQTAERVQQVIIDVEGEFAGVPAAFGHLKIEAHRFDAAAMTRLARRLREHRLSVVVDLSDLPREAQMAMATGLIFGLVEVAPEHWHTTLVVIDEAHLLAPHGGHSDVPPSVRNASIGAIADLMSRGRKRGLAGVLATQQIRRLAKSVVSEAQNFLIGLSTLDLDIRRAAETIGWDFRRASDRLPLLKPGDFVAVGAAFSRAPCVLRVGPVRTYHRGASPRLTGPARLDAETAARLLDVDALEEASAMDAETRGTSSPGYRAVRAFIRDPGFAAAGRAWGALLPLAPEGARVAELAAFLEIGEPELAGGLALLDAQGALEFDGDGADRAVRVERKLARELGR</sequence>
<dbReference type="SUPFAM" id="SSF52540">
    <property type="entry name" value="P-loop containing nucleoside triphosphate hydrolases"/>
    <property type="match status" value="1"/>
</dbReference>
<dbReference type="RefSeq" id="WP_209650497.1">
    <property type="nucleotide sequence ID" value="NZ_JBEPNV010000001.1"/>
</dbReference>
<evidence type="ECO:0000259" key="1">
    <source>
        <dbReference type="SMART" id="SM00382"/>
    </source>
</evidence>
<dbReference type="InterPro" id="IPR008571">
    <property type="entry name" value="HerA-like"/>
</dbReference>
<organism evidence="2 3">
    <name type="scientific">Methylobacterium radiotolerans</name>
    <dbReference type="NCBI Taxonomy" id="31998"/>
    <lineage>
        <taxon>Bacteria</taxon>
        <taxon>Pseudomonadati</taxon>
        <taxon>Pseudomonadota</taxon>
        <taxon>Alphaproteobacteria</taxon>
        <taxon>Hyphomicrobiales</taxon>
        <taxon>Methylobacteriaceae</taxon>
        <taxon>Methylobacterium</taxon>
    </lineage>
</organism>
<accession>A0ABV2NP59</accession>
<evidence type="ECO:0000313" key="2">
    <source>
        <dbReference type="EMBL" id="MET3868273.1"/>
    </source>
</evidence>